<gene>
    <name evidence="1" type="ORF">SVIM_LOCUS466139</name>
</gene>
<evidence type="ECO:0000313" key="1">
    <source>
        <dbReference type="EMBL" id="VFU61955.1"/>
    </source>
</evidence>
<dbReference type="EMBL" id="CAADRP010002150">
    <property type="protein sequence ID" value="VFU61955.1"/>
    <property type="molecule type" value="Genomic_DNA"/>
</dbReference>
<dbReference type="AlphaFoldDB" id="A0A6N2N7K6"/>
<name>A0A6N2N7K6_SALVM</name>
<accession>A0A6N2N7K6</accession>
<protein>
    <submittedName>
        <fullName evidence="1">Uncharacterized protein</fullName>
    </submittedName>
</protein>
<organism evidence="1">
    <name type="scientific">Salix viminalis</name>
    <name type="common">Common osier</name>
    <name type="synonym">Basket willow</name>
    <dbReference type="NCBI Taxonomy" id="40686"/>
    <lineage>
        <taxon>Eukaryota</taxon>
        <taxon>Viridiplantae</taxon>
        <taxon>Streptophyta</taxon>
        <taxon>Embryophyta</taxon>
        <taxon>Tracheophyta</taxon>
        <taxon>Spermatophyta</taxon>
        <taxon>Magnoliopsida</taxon>
        <taxon>eudicotyledons</taxon>
        <taxon>Gunneridae</taxon>
        <taxon>Pentapetalae</taxon>
        <taxon>rosids</taxon>
        <taxon>fabids</taxon>
        <taxon>Malpighiales</taxon>
        <taxon>Salicaceae</taxon>
        <taxon>Saliceae</taxon>
        <taxon>Salix</taxon>
    </lineage>
</organism>
<proteinExistence type="predicted"/>
<reference evidence="1" key="1">
    <citation type="submission" date="2019-03" db="EMBL/GenBank/DDBJ databases">
        <authorList>
            <person name="Mank J."/>
            <person name="Almeida P."/>
        </authorList>
    </citation>
    <scope>NUCLEOTIDE SEQUENCE</scope>
    <source>
        <strain evidence="1">78183</strain>
    </source>
</reference>
<sequence length="143" mass="15966">MDIWNRASPTCRSNTAPSEAFSKLASMEGCAAKLTVPVDSFSSFMATITTIRRLLQEARSNRIDCHNAFTEILISKSPGKPIKISLRAWIFESKQYCTIGEPFPKLAKHGRLRCEVDRPCGLEVFRSFSGNNNNHQTIVARSS</sequence>